<keyword evidence="14" id="KW-1185">Reference proteome</keyword>
<dbReference type="PANTHER" id="PTHR42823:SF3">
    <property type="entry name" value="ATP SYNTHASE SUBUNIT A, CHLOROPLASTIC"/>
    <property type="match status" value="1"/>
</dbReference>
<organism evidence="13 14">
    <name type="scientific">Veillonella absiana</name>
    <dbReference type="NCBI Taxonomy" id="3079305"/>
    <lineage>
        <taxon>Bacteria</taxon>
        <taxon>Bacillati</taxon>
        <taxon>Bacillota</taxon>
        <taxon>Negativicutes</taxon>
        <taxon>Veillonellales</taxon>
        <taxon>Veillonellaceae</taxon>
        <taxon>Veillonella</taxon>
    </lineage>
</organism>
<evidence type="ECO:0000256" key="7">
    <source>
        <dbReference type="ARBA" id="ARBA00022989"/>
    </source>
</evidence>
<evidence type="ECO:0000313" key="13">
    <source>
        <dbReference type="EMBL" id="MDV5088878.1"/>
    </source>
</evidence>
<feature type="transmembrane region" description="Helical" evidence="11">
    <location>
        <begin position="80"/>
        <end position="98"/>
    </location>
</feature>
<dbReference type="EMBL" id="JAWJZB010000009">
    <property type="protein sequence ID" value="MDV5088878.1"/>
    <property type="molecule type" value="Genomic_DNA"/>
</dbReference>
<dbReference type="CDD" id="cd00310">
    <property type="entry name" value="ATP-synt_Fo_a_6"/>
    <property type="match status" value="1"/>
</dbReference>
<keyword evidence="10 11" id="KW-0066">ATP synthesis</keyword>
<dbReference type="PANTHER" id="PTHR42823">
    <property type="entry name" value="ATP SYNTHASE SUBUNIT A, CHLOROPLASTIC"/>
    <property type="match status" value="1"/>
</dbReference>
<sequence length="224" mass="24824">MELHAGHHTVVQWMGLSFHIDTLYMTWLTMAIVIVITMLATRKRALVPSGIQNVVEMVLETLEAQFAPNLGKHWSKVSSLLFTFFLFICIGNELGLLPSGGKLFSPTADINTTLGFALASSAVVWATGIRIKGIGFFKHFFEPYVALFVLNVFEEIAKVVTLAARLFGNILAGEILLEVMYNLLPAYVPLEWAWIAFSLVIGVIQAFIFTVLTSSYLSQVVAEH</sequence>
<keyword evidence="5 11" id="KW-0812">Transmembrane</keyword>
<keyword evidence="9 11" id="KW-0472">Membrane</keyword>
<dbReference type="Gene3D" id="1.20.120.220">
    <property type="entry name" value="ATP synthase, F0 complex, subunit A"/>
    <property type="match status" value="1"/>
</dbReference>
<evidence type="ECO:0000256" key="11">
    <source>
        <dbReference type="HAMAP-Rule" id="MF_01393"/>
    </source>
</evidence>
<dbReference type="PRINTS" id="PR00123">
    <property type="entry name" value="ATPASEA"/>
</dbReference>
<dbReference type="RefSeq" id="WP_317330258.1">
    <property type="nucleotide sequence ID" value="NZ_JAWJZA010000018.1"/>
</dbReference>
<evidence type="ECO:0000256" key="3">
    <source>
        <dbReference type="ARBA" id="ARBA00022448"/>
    </source>
</evidence>
<protein>
    <recommendedName>
        <fullName evidence="11 12">ATP synthase subunit a</fullName>
    </recommendedName>
    <alternativeName>
        <fullName evidence="11">ATP synthase F0 sector subunit a</fullName>
    </alternativeName>
    <alternativeName>
        <fullName evidence="11">F-ATPase subunit 6</fullName>
    </alternativeName>
</protein>
<proteinExistence type="inferred from homology"/>
<evidence type="ECO:0000256" key="2">
    <source>
        <dbReference type="ARBA" id="ARBA00006810"/>
    </source>
</evidence>
<dbReference type="HAMAP" id="MF_01393">
    <property type="entry name" value="ATP_synth_a_bact"/>
    <property type="match status" value="1"/>
</dbReference>
<comment type="caution">
    <text evidence="13">The sequence shown here is derived from an EMBL/GenBank/DDBJ whole genome shotgun (WGS) entry which is preliminary data.</text>
</comment>
<evidence type="ECO:0000256" key="4">
    <source>
        <dbReference type="ARBA" id="ARBA00022547"/>
    </source>
</evidence>
<evidence type="ECO:0000256" key="12">
    <source>
        <dbReference type="RuleBase" id="RU000483"/>
    </source>
</evidence>
<evidence type="ECO:0000256" key="8">
    <source>
        <dbReference type="ARBA" id="ARBA00023065"/>
    </source>
</evidence>
<evidence type="ECO:0000256" key="10">
    <source>
        <dbReference type="ARBA" id="ARBA00023310"/>
    </source>
</evidence>
<evidence type="ECO:0000313" key="14">
    <source>
        <dbReference type="Proteomes" id="UP001272515"/>
    </source>
</evidence>
<dbReference type="NCBIfam" id="TIGR01131">
    <property type="entry name" value="ATP_synt_6_or_A"/>
    <property type="match status" value="1"/>
</dbReference>
<evidence type="ECO:0000256" key="5">
    <source>
        <dbReference type="ARBA" id="ARBA00022692"/>
    </source>
</evidence>
<dbReference type="InterPro" id="IPR045082">
    <property type="entry name" value="ATP_syn_F0_a_bact/chloroplast"/>
</dbReference>
<reference evidence="13 14" key="1">
    <citation type="submission" date="2023-10" db="EMBL/GenBank/DDBJ databases">
        <title>Veillonella sp. nov., isolated from a pig farm feces dump.</title>
        <authorList>
            <person name="Chang Y.-H."/>
        </authorList>
    </citation>
    <scope>NUCLEOTIDE SEQUENCE [LARGE SCALE GENOMIC DNA]</scope>
    <source>
        <strain evidence="13 14">YH-vei2233</strain>
    </source>
</reference>
<name>A0ABU3ZAE9_9FIRM</name>
<comment type="subcellular location">
    <subcellularLocation>
        <location evidence="11 12">Cell membrane</location>
        <topology evidence="11 12">Multi-pass membrane protein</topology>
    </subcellularLocation>
    <subcellularLocation>
        <location evidence="1">Membrane</location>
        <topology evidence="1">Multi-pass membrane protein</topology>
    </subcellularLocation>
</comment>
<keyword evidence="3 11" id="KW-0813">Transport</keyword>
<dbReference type="InterPro" id="IPR000568">
    <property type="entry name" value="ATP_synth_F0_asu"/>
</dbReference>
<dbReference type="SUPFAM" id="SSF81336">
    <property type="entry name" value="F1F0 ATP synthase subunit A"/>
    <property type="match status" value="1"/>
</dbReference>
<gene>
    <name evidence="11 13" type="primary">atpB</name>
    <name evidence="13" type="ORF">RVY80_08575</name>
</gene>
<keyword evidence="11" id="KW-1003">Cell membrane</keyword>
<evidence type="ECO:0000256" key="1">
    <source>
        <dbReference type="ARBA" id="ARBA00004141"/>
    </source>
</evidence>
<comment type="similarity">
    <text evidence="2 11 12">Belongs to the ATPase A chain family.</text>
</comment>
<feature type="transmembrane region" description="Helical" evidence="11">
    <location>
        <begin position="110"/>
        <end position="131"/>
    </location>
</feature>
<feature type="transmembrane region" description="Helical" evidence="11">
    <location>
        <begin position="192"/>
        <end position="217"/>
    </location>
</feature>
<keyword evidence="7 11" id="KW-1133">Transmembrane helix</keyword>
<dbReference type="Proteomes" id="UP001272515">
    <property type="component" value="Unassembled WGS sequence"/>
</dbReference>
<evidence type="ECO:0000256" key="9">
    <source>
        <dbReference type="ARBA" id="ARBA00023136"/>
    </source>
</evidence>
<keyword evidence="8 11" id="KW-0406">Ion transport</keyword>
<dbReference type="InterPro" id="IPR035908">
    <property type="entry name" value="F0_ATP_A_sf"/>
</dbReference>
<keyword evidence="4 11" id="KW-0138">CF(0)</keyword>
<accession>A0ABU3ZAE9</accession>
<comment type="function">
    <text evidence="11 12">Key component of the proton channel; it plays a direct role in the translocation of protons across the membrane.</text>
</comment>
<keyword evidence="6 11" id="KW-0375">Hydrogen ion transport</keyword>
<feature type="transmembrane region" description="Helical" evidence="11">
    <location>
        <begin position="23"/>
        <end position="41"/>
    </location>
</feature>
<evidence type="ECO:0000256" key="6">
    <source>
        <dbReference type="ARBA" id="ARBA00022781"/>
    </source>
</evidence>
<dbReference type="Pfam" id="PF00119">
    <property type="entry name" value="ATP-synt_A"/>
    <property type="match status" value="1"/>
</dbReference>